<sequence>MYSKVWTSLAILLVASLEVHAHAAVAPVLGLASAAPKRRDVKRPNNIRPCGLGVNVAQALAKSTPVQAAADGTFTVTATNFNAGRDGSRQFTAQVDAAATGKNFVPMTISQNGQAAPASTGSEDIVAALPAVIQILGRFR</sequence>
<reference evidence="2" key="1">
    <citation type="submission" date="2022-07" db="EMBL/GenBank/DDBJ databases">
        <title>Genome Sequence of Leucocoprinus birnbaumii.</title>
        <authorList>
            <person name="Buettner E."/>
        </authorList>
    </citation>
    <scope>NUCLEOTIDE SEQUENCE</scope>
    <source>
        <strain evidence="2">VT141</strain>
    </source>
</reference>
<gene>
    <name evidence="2" type="ORF">NP233_g6208</name>
</gene>
<name>A0AAD5YR51_9AGAR</name>
<dbReference type="AlphaFoldDB" id="A0AAD5YR51"/>
<accession>A0AAD5YR51</accession>
<dbReference type="Proteomes" id="UP001213000">
    <property type="component" value="Unassembled WGS sequence"/>
</dbReference>
<organism evidence="2 3">
    <name type="scientific">Leucocoprinus birnbaumii</name>
    <dbReference type="NCBI Taxonomy" id="56174"/>
    <lineage>
        <taxon>Eukaryota</taxon>
        <taxon>Fungi</taxon>
        <taxon>Dikarya</taxon>
        <taxon>Basidiomycota</taxon>
        <taxon>Agaricomycotina</taxon>
        <taxon>Agaricomycetes</taxon>
        <taxon>Agaricomycetidae</taxon>
        <taxon>Agaricales</taxon>
        <taxon>Agaricineae</taxon>
        <taxon>Agaricaceae</taxon>
        <taxon>Leucocoprinus</taxon>
    </lineage>
</organism>
<evidence type="ECO:0000313" key="2">
    <source>
        <dbReference type="EMBL" id="KAJ3567666.1"/>
    </source>
</evidence>
<protein>
    <submittedName>
        <fullName evidence="2">Uncharacterized protein</fullName>
    </submittedName>
</protein>
<proteinExistence type="predicted"/>
<feature type="signal peptide" evidence="1">
    <location>
        <begin position="1"/>
        <end position="21"/>
    </location>
</feature>
<evidence type="ECO:0000313" key="3">
    <source>
        <dbReference type="Proteomes" id="UP001213000"/>
    </source>
</evidence>
<comment type="caution">
    <text evidence="2">The sequence shown here is derived from an EMBL/GenBank/DDBJ whole genome shotgun (WGS) entry which is preliminary data.</text>
</comment>
<evidence type="ECO:0000256" key="1">
    <source>
        <dbReference type="SAM" id="SignalP"/>
    </source>
</evidence>
<keyword evidence="1" id="KW-0732">Signal</keyword>
<dbReference type="EMBL" id="JANIEX010000396">
    <property type="protein sequence ID" value="KAJ3567666.1"/>
    <property type="molecule type" value="Genomic_DNA"/>
</dbReference>
<feature type="chain" id="PRO_5042157036" evidence="1">
    <location>
        <begin position="22"/>
        <end position="140"/>
    </location>
</feature>
<keyword evidence="3" id="KW-1185">Reference proteome</keyword>